<dbReference type="PANTHER" id="PTHR35564">
    <property type="match status" value="1"/>
</dbReference>
<dbReference type="RefSeq" id="WP_013208132.1">
    <property type="nucleotide sequence ID" value="NZ_CDLW01000001.1"/>
</dbReference>
<accession>A0A177RI98</accession>
<sequence>MRTPQRRIDPGVIRRLLRQPYRYEFFQAVRLLEQLFARRGNATPEHALATRVSFRNTLSLSFPPSELQAIEAGSVTPDMLESDAAFMAALDDGALDTVAITPTFFGMLGVQGALPLRYTEIVAEREAVWRDRAARAFFDIFSNRATALFYLAWKKYRLPFQYEVDNNRHYLPLLLSLAGVADRTLRSDLSGTPGPVHDEALAGYATAIRHRPVSAAYLQRVLADYFRAPVRVEQFVGNWYRVPPSQYSRLGGTNNVLGATALAGERVWQRDLRVRVWVGPLARAQYRNFLPGAPGALALRKMLTILCGATLEFEIKLILRRQDVAGCTLAAQGGGDSAGRLGWDTFLCSRPAQHDRSDAQYTLEPLH</sequence>
<organism evidence="1">
    <name type="scientific">Ralstonia solanacearum</name>
    <name type="common">Pseudomonas solanacearum</name>
    <dbReference type="NCBI Taxonomy" id="305"/>
    <lineage>
        <taxon>Bacteria</taxon>
        <taxon>Pseudomonadati</taxon>
        <taxon>Pseudomonadota</taxon>
        <taxon>Betaproteobacteria</taxon>
        <taxon>Burkholderiales</taxon>
        <taxon>Burkholderiaceae</taxon>
        <taxon>Ralstonia</taxon>
        <taxon>Ralstonia solanacearum species complex</taxon>
    </lineage>
</organism>
<gene>
    <name evidence="2" type="primary">tssG</name>
    <name evidence="1" type="ORF">C2L97_21430</name>
    <name evidence="2" type="ORF">LBW59_17120</name>
</gene>
<geneLocation type="plasmid" evidence="1">
    <name>unnamed</name>
</geneLocation>
<name>A0A177RI98_RALSL</name>
<evidence type="ECO:0000313" key="1">
    <source>
        <dbReference type="EMBL" id="AYB58511.1"/>
    </source>
</evidence>
<dbReference type="NCBIfam" id="TIGR03347">
    <property type="entry name" value="VI_chp_1"/>
    <property type="match status" value="1"/>
</dbReference>
<proteinExistence type="predicted"/>
<reference evidence="1" key="1">
    <citation type="submission" date="2018-01" db="EMBL/GenBank/DDBJ databases">
        <title>Complete Genome Sequence of three strains from Ralstonia solanacearum ecotype Moko sequevar IIA-53 from Brazil.</title>
        <authorList>
            <person name="Silva J.R."/>
            <person name="Albuquerque G.M.R."/>
            <person name="Pais A.K.L."/>
            <person name="Silva A.M.F."/>
            <person name="Boiteux M.E.N.F."/>
            <person name="Souza E.B."/>
            <person name="Mariano R.L.R."/>
        </authorList>
    </citation>
    <scope>NUCLEOTIDE SEQUENCE [LARGE SCALE GENOMIC DNA]</scope>
    <source>
        <strain evidence="1">SFC</strain>
        <plasmid evidence="1">unnamed</plasmid>
    </source>
</reference>
<evidence type="ECO:0000313" key="2">
    <source>
        <dbReference type="EMBL" id="MDB0572483.1"/>
    </source>
</evidence>
<dbReference type="EMBL" id="JAIVFG010000030">
    <property type="protein sequence ID" value="MDB0572483.1"/>
    <property type="molecule type" value="Genomic_DNA"/>
</dbReference>
<protein>
    <submittedName>
        <fullName evidence="1">Type VI secretion system baseplate subunit TssG</fullName>
    </submittedName>
</protein>
<dbReference type="Proteomes" id="UP001144050">
    <property type="component" value="Unassembled WGS sequence"/>
</dbReference>
<keyword evidence="1" id="KW-0614">Plasmid</keyword>
<dbReference type="InterPro" id="IPR010732">
    <property type="entry name" value="T6SS_TssG-like"/>
</dbReference>
<dbReference type="AlphaFoldDB" id="A0A177RI98"/>
<dbReference type="EMBL" id="CP026093">
    <property type="protein sequence ID" value="AYB58511.1"/>
    <property type="molecule type" value="Genomic_DNA"/>
</dbReference>
<reference evidence="2" key="2">
    <citation type="submission" date="2021-09" db="EMBL/GenBank/DDBJ databases">
        <title>Genomic analysis of Ralstonia spp.</title>
        <authorList>
            <person name="Aburjaile F."/>
            <person name="Ariute J.C."/>
            <person name="Pais A.K.L."/>
            <person name="Albuquerque G.M.R."/>
            <person name="Silva A.M.F."/>
            <person name="Brenig B."/>
            <person name="Azevedo V."/>
            <person name="Matiuzzi M."/>
            <person name="Ramos R."/>
            <person name="Goes-Neto A."/>
            <person name="Soares S."/>
            <person name="Iseppon A.M.B."/>
            <person name="Souza E."/>
            <person name="Gama M."/>
        </authorList>
    </citation>
    <scope>NUCLEOTIDE SEQUENCE</scope>
    <source>
        <strain evidence="2">CCRMRs91</strain>
    </source>
</reference>
<dbReference type="Pfam" id="PF06996">
    <property type="entry name" value="T6SS_TssG"/>
    <property type="match status" value="1"/>
</dbReference>
<dbReference type="PANTHER" id="PTHR35564:SF4">
    <property type="entry name" value="CYTOPLASMIC PROTEIN"/>
    <property type="match status" value="1"/>
</dbReference>